<gene>
    <name evidence="7" type="ORF">CBW24_11130</name>
</gene>
<evidence type="ECO:0000313" key="7">
    <source>
        <dbReference type="EMBL" id="ATI42502.1"/>
    </source>
</evidence>
<dbReference type="Gene3D" id="3.40.50.720">
    <property type="entry name" value="NAD(P)-binding Rossmann-like Domain"/>
    <property type="match status" value="2"/>
</dbReference>
<dbReference type="Pfam" id="PF00389">
    <property type="entry name" value="2-Hacid_dh"/>
    <property type="match status" value="1"/>
</dbReference>
<dbReference type="PANTHER" id="PTHR10996:SF178">
    <property type="entry name" value="2-HYDROXYACID DEHYDROGENASE YGL185C-RELATED"/>
    <property type="match status" value="1"/>
</dbReference>
<keyword evidence="3" id="KW-0520">NAD</keyword>
<organism evidence="7 8">
    <name type="scientific">Pacificitalea manganoxidans</name>
    <dbReference type="NCBI Taxonomy" id="1411902"/>
    <lineage>
        <taxon>Bacteria</taxon>
        <taxon>Pseudomonadati</taxon>
        <taxon>Pseudomonadota</taxon>
        <taxon>Alphaproteobacteria</taxon>
        <taxon>Rhodobacterales</taxon>
        <taxon>Paracoccaceae</taxon>
        <taxon>Pacificitalea</taxon>
    </lineage>
</organism>
<dbReference type="AlphaFoldDB" id="A0A291M0P9"/>
<proteinExistence type="inferred from homology"/>
<dbReference type="Pfam" id="PF02826">
    <property type="entry name" value="2-Hacid_dh_C"/>
    <property type="match status" value="1"/>
</dbReference>
<dbReference type="OrthoDB" id="9793626at2"/>
<comment type="similarity">
    <text evidence="4">Belongs to the D-isomer specific 2-hydroxyacid dehydrogenase family.</text>
</comment>
<protein>
    <recommendedName>
        <fullName evidence="9">Lactate dehydrogenase-like 2-hydroxyacid dehydrogenase</fullName>
    </recommendedName>
</protein>
<dbReference type="InterPro" id="IPR006140">
    <property type="entry name" value="D-isomer_DH_NAD-bd"/>
</dbReference>
<evidence type="ECO:0000259" key="5">
    <source>
        <dbReference type="Pfam" id="PF00389"/>
    </source>
</evidence>
<dbReference type="RefSeq" id="WP_097373624.1">
    <property type="nucleotide sequence ID" value="NZ_CP021404.1"/>
</dbReference>
<dbReference type="InterPro" id="IPR050223">
    <property type="entry name" value="D-isomer_2-hydroxyacid_DH"/>
</dbReference>
<name>A0A291M0P9_9RHOB</name>
<dbReference type="GO" id="GO:0051287">
    <property type="term" value="F:NAD binding"/>
    <property type="evidence" value="ECO:0007669"/>
    <property type="project" value="InterPro"/>
</dbReference>
<dbReference type="FunFam" id="3.40.50.720:FF:000213">
    <property type="entry name" value="Putative 2-hydroxyacid dehydrogenase"/>
    <property type="match status" value="1"/>
</dbReference>
<dbReference type="KEGG" id="cmag:CBW24_11130"/>
<keyword evidence="8" id="KW-1185">Reference proteome</keyword>
<evidence type="ECO:0000256" key="2">
    <source>
        <dbReference type="ARBA" id="ARBA00023002"/>
    </source>
</evidence>
<reference evidence="7 8" key="1">
    <citation type="submission" date="2017-05" db="EMBL/GenBank/DDBJ databases">
        <title>Comparative genomic and metabolic analysis of manganese-oxidizing mechanisms in Celeribater manganoxidans DY25T: its adaption to the environment of polymetallic nodule.</title>
        <authorList>
            <person name="Wang X."/>
        </authorList>
    </citation>
    <scope>NUCLEOTIDE SEQUENCE [LARGE SCALE GENOMIC DNA]</scope>
    <source>
        <strain evidence="7 8">DY25</strain>
    </source>
</reference>
<evidence type="ECO:0000313" key="8">
    <source>
        <dbReference type="Proteomes" id="UP000219050"/>
    </source>
</evidence>
<evidence type="ECO:0000256" key="4">
    <source>
        <dbReference type="RuleBase" id="RU003719"/>
    </source>
</evidence>
<feature type="domain" description="D-isomer specific 2-hydroxyacid dehydrogenase NAD-binding" evidence="6">
    <location>
        <begin position="112"/>
        <end position="285"/>
    </location>
</feature>
<dbReference type="PANTHER" id="PTHR10996">
    <property type="entry name" value="2-HYDROXYACID DEHYDROGENASE-RELATED"/>
    <property type="match status" value="1"/>
</dbReference>
<dbReference type="SUPFAM" id="SSF52283">
    <property type="entry name" value="Formate/glycerate dehydrogenase catalytic domain-like"/>
    <property type="match status" value="1"/>
</dbReference>
<dbReference type="EMBL" id="CP021404">
    <property type="protein sequence ID" value="ATI42502.1"/>
    <property type="molecule type" value="Genomic_DNA"/>
</dbReference>
<accession>A0A291M0P9</accession>
<dbReference type="Proteomes" id="UP000219050">
    <property type="component" value="Chromosome"/>
</dbReference>
<feature type="domain" description="D-isomer specific 2-hydroxyacid dehydrogenase catalytic" evidence="5">
    <location>
        <begin position="13"/>
        <end position="317"/>
    </location>
</feature>
<evidence type="ECO:0008006" key="9">
    <source>
        <dbReference type="Google" id="ProtNLM"/>
    </source>
</evidence>
<sequence length="318" mass="33204">MTQATAPDPLDILVVSRLLPWAMDELGQTHRLHDYDPAAPVPEDVARAVNVVLTSGGPGLSADLIAQLPALKLCASHGVGYDQIDVDACTRAGVVATNTPDVLTDDVADTAIMLMLAALRGLLAGDAHVRSGAWGRDGAMPLTRGAKGSVLGIVGAGRIGQAIGRRAEAMEMEVLYTGRSEKPDLNWRYVPDAVELARQSDVLVAATAGGEGTRNLIDRPILEALGPAGCFVNIARGSVVDEPAMLDLLRSGHLGFAGLDVFENEPNPDPAFASLSNVVLFPHHASGTLHTRNAMAQLVLDNIAAFAAGRPLVTPING</sequence>
<evidence type="ECO:0000256" key="3">
    <source>
        <dbReference type="ARBA" id="ARBA00023027"/>
    </source>
</evidence>
<keyword evidence="2 4" id="KW-0560">Oxidoreductase</keyword>
<dbReference type="InterPro" id="IPR036291">
    <property type="entry name" value="NAD(P)-bd_dom_sf"/>
</dbReference>
<keyword evidence="1" id="KW-0521">NADP</keyword>
<dbReference type="InterPro" id="IPR006139">
    <property type="entry name" value="D-isomer_2_OHA_DH_cat_dom"/>
</dbReference>
<dbReference type="GO" id="GO:0016618">
    <property type="term" value="F:hydroxypyruvate reductase [NAD(P)H] activity"/>
    <property type="evidence" value="ECO:0007669"/>
    <property type="project" value="TreeGrafter"/>
</dbReference>
<dbReference type="GO" id="GO:0005829">
    <property type="term" value="C:cytosol"/>
    <property type="evidence" value="ECO:0007669"/>
    <property type="project" value="TreeGrafter"/>
</dbReference>
<dbReference type="GO" id="GO:0030267">
    <property type="term" value="F:glyoxylate reductase (NADPH) activity"/>
    <property type="evidence" value="ECO:0007669"/>
    <property type="project" value="TreeGrafter"/>
</dbReference>
<dbReference type="SUPFAM" id="SSF51735">
    <property type="entry name" value="NAD(P)-binding Rossmann-fold domains"/>
    <property type="match status" value="1"/>
</dbReference>
<evidence type="ECO:0000259" key="6">
    <source>
        <dbReference type="Pfam" id="PF02826"/>
    </source>
</evidence>
<dbReference type="CDD" id="cd12156">
    <property type="entry name" value="HPPR"/>
    <property type="match status" value="1"/>
</dbReference>
<evidence type="ECO:0000256" key="1">
    <source>
        <dbReference type="ARBA" id="ARBA00022857"/>
    </source>
</evidence>